<name>A0ABN9WBX1_9DINO</name>
<comment type="caution">
    <text evidence="1">The sequence shown here is derived from an EMBL/GenBank/DDBJ whole genome shotgun (WGS) entry which is preliminary data.</text>
</comment>
<dbReference type="Proteomes" id="UP001189429">
    <property type="component" value="Unassembled WGS sequence"/>
</dbReference>
<dbReference type="EMBL" id="CAUYUJ010018465">
    <property type="protein sequence ID" value="CAK0883799.1"/>
    <property type="molecule type" value="Genomic_DNA"/>
</dbReference>
<evidence type="ECO:0000313" key="1">
    <source>
        <dbReference type="EMBL" id="CAK0883799.1"/>
    </source>
</evidence>
<dbReference type="Gene3D" id="2.60.120.200">
    <property type="match status" value="1"/>
</dbReference>
<keyword evidence="2" id="KW-1185">Reference proteome</keyword>
<protein>
    <submittedName>
        <fullName evidence="1">Uncharacterized protein</fullName>
    </submittedName>
</protein>
<dbReference type="InterPro" id="IPR013320">
    <property type="entry name" value="ConA-like_dom_sf"/>
</dbReference>
<proteinExistence type="predicted"/>
<organism evidence="1 2">
    <name type="scientific">Prorocentrum cordatum</name>
    <dbReference type="NCBI Taxonomy" id="2364126"/>
    <lineage>
        <taxon>Eukaryota</taxon>
        <taxon>Sar</taxon>
        <taxon>Alveolata</taxon>
        <taxon>Dinophyceae</taxon>
        <taxon>Prorocentrales</taxon>
        <taxon>Prorocentraceae</taxon>
        <taxon>Prorocentrum</taxon>
    </lineage>
</organism>
<evidence type="ECO:0000313" key="2">
    <source>
        <dbReference type="Proteomes" id="UP001189429"/>
    </source>
</evidence>
<sequence>ASLAQAIWFRSGETIPTGLLARGRGSSAMSVDIQVRRHLEEGLAVPSVISVAPLLEHAGPVTGQSPINLSPDFPPRLGGAFSFFCTLKADGIDTWFRVFDFSSDADDESITAGVIEHTHDLHFTVFRGKIPMSVRVNDFFEEGQEFSLLCTVSVSGHMKVFKDGGLVGENQDGLPPVSMERPHMIVGGHFLYHKQAFHGSIRDVKVWDQEVTWPMVQVEPALPESEADVGLAADASSMITPSRDPGLVGGVDAMATPTKLPEKMEFAEDGGAQCQVPDQIGASLLPTLHEVIAYDVSQGTEEIPISSA</sequence>
<feature type="non-terminal residue" evidence="1">
    <location>
        <position position="1"/>
    </location>
</feature>
<reference evidence="1" key="1">
    <citation type="submission" date="2023-10" db="EMBL/GenBank/DDBJ databases">
        <authorList>
            <person name="Chen Y."/>
            <person name="Shah S."/>
            <person name="Dougan E. K."/>
            <person name="Thang M."/>
            <person name="Chan C."/>
        </authorList>
    </citation>
    <scope>NUCLEOTIDE SEQUENCE [LARGE SCALE GENOMIC DNA]</scope>
</reference>
<accession>A0ABN9WBX1</accession>
<gene>
    <name evidence="1" type="ORF">PCOR1329_LOCUS65911</name>
</gene>
<dbReference type="Pfam" id="PF13385">
    <property type="entry name" value="Laminin_G_3"/>
    <property type="match status" value="1"/>
</dbReference>
<dbReference type="SUPFAM" id="SSF49899">
    <property type="entry name" value="Concanavalin A-like lectins/glucanases"/>
    <property type="match status" value="1"/>
</dbReference>